<dbReference type="InterPro" id="IPR000515">
    <property type="entry name" value="MetI-like"/>
</dbReference>
<organism evidence="9 10">
    <name type="scientific">Paenibacillus thalictri</name>
    <dbReference type="NCBI Taxonomy" id="2527873"/>
    <lineage>
        <taxon>Bacteria</taxon>
        <taxon>Bacillati</taxon>
        <taxon>Bacillota</taxon>
        <taxon>Bacilli</taxon>
        <taxon>Bacillales</taxon>
        <taxon>Paenibacillaceae</taxon>
        <taxon>Paenibacillus</taxon>
    </lineage>
</organism>
<accession>A0A4Q9DU03</accession>
<dbReference type="PANTHER" id="PTHR43744">
    <property type="entry name" value="ABC TRANSPORTER PERMEASE PROTEIN MG189-RELATED-RELATED"/>
    <property type="match status" value="1"/>
</dbReference>
<evidence type="ECO:0000256" key="1">
    <source>
        <dbReference type="ARBA" id="ARBA00004651"/>
    </source>
</evidence>
<keyword evidence="4 7" id="KW-0812">Transmembrane</keyword>
<sequence>MESASMKESNGDKLFNYINYTMMLIVFIVVLYPIIFIVSSSFSSKEAVSTGQVLLWPVQFSLEGYEAVFRDRSVLHSFGMSVFYTAVGTAINVVVTILAAYPLSRKDLAGRNAVMALFAFTMFFGGGLIPNYLLVKSLGLLNTPWALLLPGALSIWNMIITRTYFNTTIPDELLEAAQMDGCNDFKFLWKVALPLSGPIVAVISLLYGVEHWNQYFNALLYLKDPELYPLQLVLREILIRSQASMDMVADSKQAAELAGLSELLKYSLIVVATIPLMAVYPFVQRYFVKGVMIGALKG</sequence>
<evidence type="ECO:0000256" key="3">
    <source>
        <dbReference type="ARBA" id="ARBA00022475"/>
    </source>
</evidence>
<dbReference type="PANTHER" id="PTHR43744:SF9">
    <property type="entry name" value="POLYGALACTURONAN_RHAMNOGALACTURONAN TRANSPORT SYSTEM PERMEASE PROTEIN YTCP"/>
    <property type="match status" value="1"/>
</dbReference>
<keyword evidence="5 7" id="KW-1133">Transmembrane helix</keyword>
<comment type="subcellular location">
    <subcellularLocation>
        <location evidence="1 7">Cell membrane</location>
        <topology evidence="1 7">Multi-pass membrane protein</topology>
    </subcellularLocation>
</comment>
<evidence type="ECO:0000256" key="5">
    <source>
        <dbReference type="ARBA" id="ARBA00022989"/>
    </source>
</evidence>
<feature type="transmembrane region" description="Helical" evidence="7">
    <location>
        <begin position="113"/>
        <end position="133"/>
    </location>
</feature>
<dbReference type="InterPro" id="IPR035906">
    <property type="entry name" value="MetI-like_sf"/>
</dbReference>
<dbReference type="Gene3D" id="1.10.3720.10">
    <property type="entry name" value="MetI-like"/>
    <property type="match status" value="1"/>
</dbReference>
<evidence type="ECO:0000313" key="9">
    <source>
        <dbReference type="EMBL" id="TBL80453.1"/>
    </source>
</evidence>
<keyword evidence="3" id="KW-1003">Cell membrane</keyword>
<keyword evidence="2 7" id="KW-0813">Transport</keyword>
<dbReference type="GO" id="GO:0005886">
    <property type="term" value="C:plasma membrane"/>
    <property type="evidence" value="ECO:0007669"/>
    <property type="project" value="UniProtKB-SubCell"/>
</dbReference>
<name>A0A4Q9DU03_9BACL</name>
<evidence type="ECO:0000256" key="6">
    <source>
        <dbReference type="ARBA" id="ARBA00023136"/>
    </source>
</evidence>
<dbReference type="CDD" id="cd06261">
    <property type="entry name" value="TM_PBP2"/>
    <property type="match status" value="1"/>
</dbReference>
<feature type="domain" description="ABC transmembrane type-1" evidence="8">
    <location>
        <begin position="78"/>
        <end position="281"/>
    </location>
</feature>
<reference evidence="9 10" key="1">
    <citation type="submission" date="2019-02" db="EMBL/GenBank/DDBJ databases">
        <title>Paenibacillus sp. nov., isolated from surface-sterilized tissue of Thalictrum simplex L.</title>
        <authorList>
            <person name="Tuo L."/>
        </authorList>
    </citation>
    <scope>NUCLEOTIDE SEQUENCE [LARGE SCALE GENOMIC DNA]</scope>
    <source>
        <strain evidence="9 10">N2SHLJ1</strain>
    </source>
</reference>
<feature type="transmembrane region" description="Helical" evidence="7">
    <location>
        <begin position="187"/>
        <end position="209"/>
    </location>
</feature>
<comment type="similarity">
    <text evidence="7">Belongs to the binding-protein-dependent transport system permease family.</text>
</comment>
<gene>
    <name evidence="9" type="ORF">EYB31_08550</name>
</gene>
<dbReference type="EMBL" id="SIRE01000005">
    <property type="protein sequence ID" value="TBL80453.1"/>
    <property type="molecule type" value="Genomic_DNA"/>
</dbReference>
<protein>
    <submittedName>
        <fullName evidence="9">Carbohydrate ABC transporter permease</fullName>
    </submittedName>
</protein>
<dbReference type="RefSeq" id="WP_131012866.1">
    <property type="nucleotide sequence ID" value="NZ_SIRE01000005.1"/>
</dbReference>
<feature type="transmembrane region" description="Helical" evidence="7">
    <location>
        <begin position="263"/>
        <end position="283"/>
    </location>
</feature>
<dbReference type="Pfam" id="PF00528">
    <property type="entry name" value="BPD_transp_1"/>
    <property type="match status" value="1"/>
</dbReference>
<feature type="transmembrane region" description="Helical" evidence="7">
    <location>
        <begin position="20"/>
        <end position="42"/>
    </location>
</feature>
<evidence type="ECO:0000313" key="10">
    <source>
        <dbReference type="Proteomes" id="UP000293142"/>
    </source>
</evidence>
<dbReference type="GO" id="GO:0055085">
    <property type="term" value="P:transmembrane transport"/>
    <property type="evidence" value="ECO:0007669"/>
    <property type="project" value="InterPro"/>
</dbReference>
<comment type="caution">
    <text evidence="9">The sequence shown here is derived from an EMBL/GenBank/DDBJ whole genome shotgun (WGS) entry which is preliminary data.</text>
</comment>
<proteinExistence type="inferred from homology"/>
<dbReference type="AlphaFoldDB" id="A0A4Q9DU03"/>
<evidence type="ECO:0000259" key="8">
    <source>
        <dbReference type="PROSITE" id="PS50928"/>
    </source>
</evidence>
<feature type="transmembrane region" description="Helical" evidence="7">
    <location>
        <begin position="145"/>
        <end position="166"/>
    </location>
</feature>
<dbReference type="Proteomes" id="UP000293142">
    <property type="component" value="Unassembled WGS sequence"/>
</dbReference>
<evidence type="ECO:0000256" key="2">
    <source>
        <dbReference type="ARBA" id="ARBA00022448"/>
    </source>
</evidence>
<keyword evidence="6 7" id="KW-0472">Membrane</keyword>
<evidence type="ECO:0000256" key="7">
    <source>
        <dbReference type="RuleBase" id="RU363032"/>
    </source>
</evidence>
<evidence type="ECO:0000256" key="4">
    <source>
        <dbReference type="ARBA" id="ARBA00022692"/>
    </source>
</evidence>
<dbReference type="SUPFAM" id="SSF161098">
    <property type="entry name" value="MetI-like"/>
    <property type="match status" value="1"/>
</dbReference>
<dbReference type="OrthoDB" id="9810086at2"/>
<keyword evidence="10" id="KW-1185">Reference proteome</keyword>
<dbReference type="PROSITE" id="PS50928">
    <property type="entry name" value="ABC_TM1"/>
    <property type="match status" value="1"/>
</dbReference>
<feature type="transmembrane region" description="Helical" evidence="7">
    <location>
        <begin position="82"/>
        <end position="101"/>
    </location>
</feature>